<comment type="caution">
    <text evidence="4">The sequence shown here is derived from an EMBL/GenBank/DDBJ whole genome shotgun (WGS) entry which is preliminary data.</text>
</comment>
<dbReference type="Proteomes" id="UP001442364">
    <property type="component" value="Unassembled WGS sequence"/>
</dbReference>
<dbReference type="PANTHER" id="PTHR43201">
    <property type="entry name" value="ACYL-COA SYNTHETASE"/>
    <property type="match status" value="1"/>
</dbReference>
<dbReference type="Pfam" id="PF00501">
    <property type="entry name" value="AMP-binding"/>
    <property type="match status" value="2"/>
</dbReference>
<dbReference type="PANTHER" id="PTHR43201:SF5">
    <property type="entry name" value="MEDIUM-CHAIN ACYL-COA LIGASE ACSF2, MITOCHONDRIAL"/>
    <property type="match status" value="1"/>
</dbReference>
<evidence type="ECO:0000256" key="1">
    <source>
        <dbReference type="ARBA" id="ARBA00006432"/>
    </source>
</evidence>
<evidence type="ECO:0000313" key="4">
    <source>
        <dbReference type="EMBL" id="MEQ2380229.1"/>
    </source>
</evidence>
<feature type="domain" description="AMP-dependent synthetase/ligase" evidence="3">
    <location>
        <begin position="12"/>
        <end position="128"/>
    </location>
</feature>
<dbReference type="RefSeq" id="WP_055177084.1">
    <property type="nucleotide sequence ID" value="NZ_JBBMER010000007.1"/>
</dbReference>
<accession>A0ABV1BXG7</accession>
<dbReference type="SUPFAM" id="SSF56801">
    <property type="entry name" value="Acetyl-CoA synthetase-like"/>
    <property type="match status" value="1"/>
</dbReference>
<protein>
    <submittedName>
        <fullName evidence="4">AMP-binding protein</fullName>
    </submittedName>
</protein>
<sequence>MDKINSFYKMLKYNAEKYPDKEAIIYDTMTVTYQKLFEDSYKKALHLMRFEGSRIAIYGPASYRWIVNMFGTILAGKDVMLVDFFLPQNTRNDILKKVGVDYILSSTNQYILADNEAIIITDAEKDEVNGLIYNEENVKEGNILMLTAVPQECDKAVVLTVSNILNTVSAVNECCMCAPEDKVLAQIALHHIFGYIYSLIWPIHNGACVCIGRGLRHIDADTYYYNPTILPGTPSMIEYLKRIKALNENLKTIIIGGASCPFRLFEALKDRDLKVYNVFGMTEVSGCIGINDTMDGTYKIFASSKVAIEADGEIVVSGDCVMKGYDKDEAYTKRVIRDGVYHTGDIGRINDKGRLVLLKRNPEIILLPTGEKISRTVTIRQISALDGVAESYVTLYDDKLTAIIVPIDKDVREERFVRLINKYNEKKGYRWEIQKTIISKAPLPRMDNGDIDQNAIETLIANEK</sequence>
<dbReference type="EMBL" id="JBBMER010000007">
    <property type="protein sequence ID" value="MEQ2380229.1"/>
    <property type="molecule type" value="Genomic_DNA"/>
</dbReference>
<reference evidence="4 5" key="1">
    <citation type="submission" date="2024-03" db="EMBL/GenBank/DDBJ databases">
        <title>Human intestinal bacterial collection.</title>
        <authorList>
            <person name="Pauvert C."/>
            <person name="Hitch T.C.A."/>
            <person name="Clavel T."/>
        </authorList>
    </citation>
    <scope>NUCLEOTIDE SEQUENCE [LARGE SCALE GENOMIC DNA]</scope>
    <source>
        <strain evidence="4 5">CLA-AA-H255</strain>
    </source>
</reference>
<evidence type="ECO:0000313" key="5">
    <source>
        <dbReference type="Proteomes" id="UP001442364"/>
    </source>
</evidence>
<keyword evidence="2" id="KW-0436">Ligase</keyword>
<feature type="domain" description="AMP-dependent synthetase/ligase" evidence="3">
    <location>
        <begin position="155"/>
        <end position="325"/>
    </location>
</feature>
<gene>
    <name evidence="4" type="ORF">WMO14_10090</name>
</gene>
<dbReference type="InterPro" id="IPR042099">
    <property type="entry name" value="ANL_N_sf"/>
</dbReference>
<keyword evidence="5" id="KW-1185">Reference proteome</keyword>
<name>A0ABV1BXG7_9FIRM</name>
<comment type="similarity">
    <text evidence="1">Belongs to the ATP-dependent AMP-binding enzyme family.</text>
</comment>
<proteinExistence type="inferred from homology"/>
<evidence type="ECO:0000259" key="3">
    <source>
        <dbReference type="Pfam" id="PF00501"/>
    </source>
</evidence>
<dbReference type="InterPro" id="IPR000873">
    <property type="entry name" value="AMP-dep_synth/lig_dom"/>
</dbReference>
<organism evidence="4 5">
    <name type="scientific">[Lactobacillus] rogosae</name>
    <dbReference type="NCBI Taxonomy" id="706562"/>
    <lineage>
        <taxon>Bacteria</taxon>
        <taxon>Bacillati</taxon>
        <taxon>Bacillota</taxon>
        <taxon>Clostridia</taxon>
        <taxon>Lachnospirales</taxon>
        <taxon>Lachnospiraceae</taxon>
        <taxon>Lachnospira</taxon>
    </lineage>
</organism>
<evidence type="ECO:0000256" key="2">
    <source>
        <dbReference type="ARBA" id="ARBA00022598"/>
    </source>
</evidence>
<dbReference type="Gene3D" id="3.40.50.12780">
    <property type="entry name" value="N-terminal domain of ligase-like"/>
    <property type="match status" value="1"/>
</dbReference>